<dbReference type="Proteomes" id="UP000011676">
    <property type="component" value="Unassembled WGS sequence"/>
</dbReference>
<reference evidence="3 4" key="1">
    <citation type="journal article" date="2013" name="Mol. Biol. Evol.">
        <title>Evolutionary and population genomics of the cavity causing bacteria Streptococcus mutans.</title>
        <authorList>
            <person name="Cornejo O.E."/>
            <person name="Lefebure T."/>
            <person name="Pavinski Bitar P.D."/>
            <person name="Lang P."/>
            <person name="Richards V.P."/>
            <person name="Eilertson K."/>
            <person name="Do T."/>
            <person name="Beighton D."/>
            <person name="Zeng L."/>
            <person name="Ahn S.J."/>
            <person name="Burne R.A."/>
            <person name="Siepel A."/>
            <person name="Bustamante C.D."/>
            <person name="Stanhope M.J."/>
        </authorList>
    </citation>
    <scope>NUCLEOTIDE SEQUENCE [LARGE SCALE GENOMIC DNA]</scope>
    <source>
        <strain evidence="3 4">SM6</strain>
    </source>
</reference>
<gene>
    <name evidence="3" type="ORF">SMU82_04393</name>
</gene>
<organism evidence="3 4">
    <name type="scientific">Streptococcus mutans SM6</name>
    <dbReference type="NCBI Taxonomy" id="857119"/>
    <lineage>
        <taxon>Bacteria</taxon>
        <taxon>Bacillati</taxon>
        <taxon>Bacillota</taxon>
        <taxon>Bacilli</taxon>
        <taxon>Lactobacillales</taxon>
        <taxon>Streptococcaceae</taxon>
        <taxon>Streptococcus</taxon>
    </lineage>
</organism>
<accession>A0A829BNB6</accession>
<dbReference type="PROSITE" id="PS51257">
    <property type="entry name" value="PROKAR_LIPOPROTEIN"/>
    <property type="match status" value="1"/>
</dbReference>
<evidence type="ECO:0008006" key="5">
    <source>
        <dbReference type="Google" id="ProtNLM"/>
    </source>
</evidence>
<feature type="region of interest" description="Disordered" evidence="1">
    <location>
        <begin position="38"/>
        <end position="79"/>
    </location>
</feature>
<name>A0A829BNB6_STRMG</name>
<evidence type="ECO:0000256" key="1">
    <source>
        <dbReference type="SAM" id="MobiDB-lite"/>
    </source>
</evidence>
<sequence length="217" mass="24309">MKKRKILILLTLSMSLILVACQSHSKIDTDKIQEKIAKEHSKFKKEQSESSSSNAKTEKSTEAQNSDSSKKAKGLPKDANHAKTDKIYATGDAKVYYSNENDGFEAQISDFKGYNQDKVKKILGKPDSISTDQNAIQNGFKEKELENINELINSGSLTEEQGKAFYAVAVDLAQTTKINNSSHYVLFSYQGGKVQLIFNGDSDLYYMTPNSKYLYFK</sequence>
<dbReference type="EMBL" id="AHSR01000018">
    <property type="protein sequence ID" value="EMC24291.1"/>
    <property type="molecule type" value="Genomic_DNA"/>
</dbReference>
<feature type="signal peptide" evidence="2">
    <location>
        <begin position="1"/>
        <end position="25"/>
    </location>
</feature>
<evidence type="ECO:0000313" key="4">
    <source>
        <dbReference type="Proteomes" id="UP000011676"/>
    </source>
</evidence>
<protein>
    <recommendedName>
        <fullName evidence="5">DUF4947 domain-containing protein</fullName>
    </recommendedName>
</protein>
<dbReference type="RefSeq" id="WP_002262370.1">
    <property type="nucleotide sequence ID" value="NZ_AHSR01000018.1"/>
</dbReference>
<dbReference type="InterPro" id="IPR032542">
    <property type="entry name" value="DUF4947"/>
</dbReference>
<proteinExistence type="predicted"/>
<comment type="caution">
    <text evidence="3">The sequence shown here is derived from an EMBL/GenBank/DDBJ whole genome shotgun (WGS) entry which is preliminary data.</text>
</comment>
<dbReference type="Pfam" id="PF16305">
    <property type="entry name" value="DUF4947"/>
    <property type="match status" value="1"/>
</dbReference>
<feature type="compositionally biased region" description="Basic and acidic residues" evidence="1">
    <location>
        <begin position="38"/>
        <end position="48"/>
    </location>
</feature>
<keyword evidence="2" id="KW-0732">Signal</keyword>
<evidence type="ECO:0000313" key="3">
    <source>
        <dbReference type="EMBL" id="EMC24291.1"/>
    </source>
</evidence>
<feature type="chain" id="PRO_5038491571" description="DUF4947 domain-containing protein" evidence="2">
    <location>
        <begin position="26"/>
        <end position="217"/>
    </location>
</feature>
<dbReference type="AlphaFoldDB" id="A0A829BNB6"/>
<evidence type="ECO:0000256" key="2">
    <source>
        <dbReference type="SAM" id="SignalP"/>
    </source>
</evidence>